<sequence>MYQAHFGLREAPFGLTPDTSFFFNGPQSQKALNTLLVAARNGEGFIKITGEVGTGKTFLCRKFMQSLGPDFVTAYIPNPNLPPRSLIRALADDLDVLLEKDADQHQLLKSLNLRLLNLAAQGKRVLLCLDEAQAIPVDSLEALRLLTNLETEKRKLLQIVLFGQPELDVKLALPEIRQLTQRITFHYHLGPLSRDDVDFYVAHRLRVAGFDGGRLFSRGGVSKLYKASGGIPRLINIMAHKALMVAYGEGRQQVSGRHVALAASDTLASKPRRFWQRPWPWLAGTGVLAAACGVSWTLLNR</sequence>
<keyword evidence="1" id="KW-0812">Transmembrane</keyword>
<dbReference type="Gene3D" id="3.40.50.300">
    <property type="entry name" value="P-loop containing nucleotide triphosphate hydrolases"/>
    <property type="match status" value="1"/>
</dbReference>
<organism evidence="3 4">
    <name type="scientific">Janthinobacterium lividum</name>
    <dbReference type="NCBI Taxonomy" id="29581"/>
    <lineage>
        <taxon>Bacteria</taxon>
        <taxon>Pseudomonadati</taxon>
        <taxon>Pseudomonadota</taxon>
        <taxon>Betaproteobacteria</taxon>
        <taxon>Burkholderiales</taxon>
        <taxon>Oxalobacteraceae</taxon>
        <taxon>Janthinobacterium</taxon>
    </lineage>
</organism>
<keyword evidence="1" id="KW-1133">Transmembrane helix</keyword>
<dbReference type="InterPro" id="IPR049945">
    <property type="entry name" value="AAA_22"/>
</dbReference>
<dbReference type="AlphaFoldDB" id="A0A1S1UEP6"/>
<evidence type="ECO:0000313" key="4">
    <source>
        <dbReference type="Proteomes" id="UP000179840"/>
    </source>
</evidence>
<dbReference type="PANTHER" id="PTHR35894">
    <property type="entry name" value="GENERAL SECRETION PATHWAY PROTEIN A-RELATED"/>
    <property type="match status" value="1"/>
</dbReference>
<evidence type="ECO:0000256" key="1">
    <source>
        <dbReference type="SAM" id="Phobius"/>
    </source>
</evidence>
<feature type="domain" description="ORC1/DEAH AAA+ ATPase" evidence="2">
    <location>
        <begin position="41"/>
        <end position="168"/>
    </location>
</feature>
<proteinExistence type="predicted"/>
<reference evidence="3 4" key="1">
    <citation type="submission" date="2015-06" db="EMBL/GenBank/DDBJ databases">
        <title>Draft genome sequencing of a biphenyl-degrading bacterium, Janthinobacterium lividum MEG1.</title>
        <authorList>
            <person name="Shimodaira J."/>
            <person name="Hatta T."/>
        </authorList>
    </citation>
    <scope>NUCLEOTIDE SEQUENCE [LARGE SCALE GENOMIC DNA]</scope>
    <source>
        <strain evidence="3 4">MEG1</strain>
    </source>
</reference>
<feature type="transmembrane region" description="Helical" evidence="1">
    <location>
        <begin position="279"/>
        <end position="299"/>
    </location>
</feature>
<dbReference type="PANTHER" id="PTHR35894:SF7">
    <property type="entry name" value="GENERAL SECRETION PATHWAY PROTEIN A-RELATED"/>
    <property type="match status" value="1"/>
</dbReference>
<keyword evidence="1" id="KW-0472">Membrane</keyword>
<dbReference type="Proteomes" id="UP000179840">
    <property type="component" value="Unassembled WGS sequence"/>
</dbReference>
<dbReference type="Pfam" id="PF13401">
    <property type="entry name" value="AAA_22"/>
    <property type="match status" value="1"/>
</dbReference>
<comment type="caution">
    <text evidence="3">The sequence shown here is derived from an EMBL/GenBank/DDBJ whole genome shotgun (WGS) entry which is preliminary data.</text>
</comment>
<dbReference type="InterPro" id="IPR027417">
    <property type="entry name" value="P-loop_NTPase"/>
</dbReference>
<name>A0A1S1UEP6_9BURK</name>
<evidence type="ECO:0000313" key="3">
    <source>
        <dbReference type="EMBL" id="OHV97603.1"/>
    </source>
</evidence>
<protein>
    <submittedName>
        <fullName evidence="3">ATPase AAA</fullName>
    </submittedName>
</protein>
<accession>A0A1S1UEP6</accession>
<dbReference type="CDD" id="cd00009">
    <property type="entry name" value="AAA"/>
    <property type="match status" value="1"/>
</dbReference>
<dbReference type="EMBL" id="LFKP01000005">
    <property type="protein sequence ID" value="OHV97603.1"/>
    <property type="molecule type" value="Genomic_DNA"/>
</dbReference>
<gene>
    <name evidence="3" type="ORF">AKG95_10485</name>
</gene>
<dbReference type="RefSeq" id="WP_071076756.1">
    <property type="nucleotide sequence ID" value="NZ_LFKP01000005.1"/>
</dbReference>
<dbReference type="SUPFAM" id="SSF52540">
    <property type="entry name" value="P-loop containing nucleoside triphosphate hydrolases"/>
    <property type="match status" value="1"/>
</dbReference>
<evidence type="ECO:0000259" key="2">
    <source>
        <dbReference type="Pfam" id="PF13401"/>
    </source>
</evidence>
<dbReference type="GO" id="GO:0016887">
    <property type="term" value="F:ATP hydrolysis activity"/>
    <property type="evidence" value="ECO:0007669"/>
    <property type="project" value="InterPro"/>
</dbReference>
<dbReference type="InterPro" id="IPR052026">
    <property type="entry name" value="ExeA_AAA_ATPase_DNA-bind"/>
</dbReference>